<evidence type="ECO:0000256" key="2">
    <source>
        <dbReference type="ARBA" id="ARBA00023012"/>
    </source>
</evidence>
<dbReference type="Pfam" id="PF00486">
    <property type="entry name" value="Trans_reg_C"/>
    <property type="match status" value="1"/>
</dbReference>
<name>A0ABP9RXG4_9ACTN</name>
<evidence type="ECO:0000313" key="9">
    <source>
        <dbReference type="EMBL" id="GAA5188788.1"/>
    </source>
</evidence>
<dbReference type="Proteomes" id="UP001501570">
    <property type="component" value="Unassembled WGS sequence"/>
</dbReference>
<feature type="DNA-binding region" description="OmpR/PhoB-type" evidence="6">
    <location>
        <begin position="199"/>
        <end position="296"/>
    </location>
</feature>
<evidence type="ECO:0000256" key="4">
    <source>
        <dbReference type="ARBA" id="ARBA00023125"/>
    </source>
</evidence>
<evidence type="ECO:0000256" key="7">
    <source>
        <dbReference type="SAM" id="MobiDB-lite"/>
    </source>
</evidence>
<keyword evidence="5" id="KW-0804">Transcription</keyword>
<keyword evidence="10" id="KW-1185">Reference proteome</keyword>
<evidence type="ECO:0000256" key="5">
    <source>
        <dbReference type="ARBA" id="ARBA00023163"/>
    </source>
</evidence>
<dbReference type="EMBL" id="BAABJQ010000011">
    <property type="protein sequence ID" value="GAA5188788.1"/>
    <property type="molecule type" value="Genomic_DNA"/>
</dbReference>
<dbReference type="PANTHER" id="PTHR48111">
    <property type="entry name" value="REGULATOR OF RPOS"/>
    <property type="match status" value="1"/>
</dbReference>
<feature type="region of interest" description="Disordered" evidence="7">
    <location>
        <begin position="43"/>
        <end position="75"/>
    </location>
</feature>
<organism evidence="9 10">
    <name type="scientific">Rugosimonospora acidiphila</name>
    <dbReference type="NCBI Taxonomy" id="556531"/>
    <lineage>
        <taxon>Bacteria</taxon>
        <taxon>Bacillati</taxon>
        <taxon>Actinomycetota</taxon>
        <taxon>Actinomycetes</taxon>
        <taxon>Micromonosporales</taxon>
        <taxon>Micromonosporaceae</taxon>
        <taxon>Rugosimonospora</taxon>
    </lineage>
</organism>
<dbReference type="InterPro" id="IPR016032">
    <property type="entry name" value="Sig_transdc_resp-reg_C-effctor"/>
</dbReference>
<evidence type="ECO:0000313" key="10">
    <source>
        <dbReference type="Proteomes" id="UP001501570"/>
    </source>
</evidence>
<comment type="caution">
    <text evidence="9">The sequence shown here is derived from an EMBL/GenBank/DDBJ whole genome shotgun (WGS) entry which is preliminary data.</text>
</comment>
<proteinExistence type="predicted"/>
<feature type="domain" description="OmpR/PhoB-type" evidence="8">
    <location>
        <begin position="199"/>
        <end position="296"/>
    </location>
</feature>
<dbReference type="PROSITE" id="PS51755">
    <property type="entry name" value="OMPR_PHOB"/>
    <property type="match status" value="1"/>
</dbReference>
<evidence type="ECO:0000256" key="3">
    <source>
        <dbReference type="ARBA" id="ARBA00023015"/>
    </source>
</evidence>
<evidence type="ECO:0000256" key="1">
    <source>
        <dbReference type="ARBA" id="ARBA00022553"/>
    </source>
</evidence>
<protein>
    <recommendedName>
        <fullName evidence="8">OmpR/PhoB-type domain-containing protein</fullName>
    </recommendedName>
</protein>
<dbReference type="Gene3D" id="1.10.10.10">
    <property type="entry name" value="Winged helix-like DNA-binding domain superfamily/Winged helix DNA-binding domain"/>
    <property type="match status" value="1"/>
</dbReference>
<keyword evidence="4 6" id="KW-0238">DNA-binding</keyword>
<accession>A0ABP9RXG4</accession>
<dbReference type="SUPFAM" id="SSF46894">
    <property type="entry name" value="C-terminal effector domain of the bipartite response regulators"/>
    <property type="match status" value="1"/>
</dbReference>
<keyword evidence="2" id="KW-0902">Two-component regulatory system</keyword>
<dbReference type="InterPro" id="IPR036388">
    <property type="entry name" value="WH-like_DNA-bd_sf"/>
</dbReference>
<dbReference type="InterPro" id="IPR039420">
    <property type="entry name" value="WalR-like"/>
</dbReference>
<evidence type="ECO:0000259" key="8">
    <source>
        <dbReference type="PROSITE" id="PS51755"/>
    </source>
</evidence>
<reference evidence="10" key="1">
    <citation type="journal article" date="2019" name="Int. J. Syst. Evol. Microbiol.">
        <title>The Global Catalogue of Microorganisms (GCM) 10K type strain sequencing project: providing services to taxonomists for standard genome sequencing and annotation.</title>
        <authorList>
            <consortium name="The Broad Institute Genomics Platform"/>
            <consortium name="The Broad Institute Genome Sequencing Center for Infectious Disease"/>
            <person name="Wu L."/>
            <person name="Ma J."/>
        </authorList>
    </citation>
    <scope>NUCLEOTIDE SEQUENCE [LARGE SCALE GENOMIC DNA]</scope>
    <source>
        <strain evidence="10">JCM 18304</strain>
    </source>
</reference>
<sequence>MAAGRLGLPARPAPLAPLEFIVLATVPSPLSITVHPRPRRALTAARHGAWGPGGAAAGEPDARRAPDSAPDESAAPAASIAVTVRIDLPGGSIPPEVAGFIESLRGLAGSAAVTLAPTGARNEARTGAPNQARTGAVNEAPAGASIAAASGAAPAAVALLSTGAPSVATAPGGPADAADPANPIGAVATAGAVGASATGSAVAPGPSLHVHLDSRMVLRAGAPIRLTRREYDLLAFLCRHPRRVFSRSQLLSQVWGYELVSGQRTVDVHVRRLRMKLGEPGPVISTVRGVGYRLDDAGQVAVLDGAPART</sequence>
<dbReference type="PANTHER" id="PTHR48111:SF1">
    <property type="entry name" value="TWO-COMPONENT RESPONSE REGULATOR ORR33"/>
    <property type="match status" value="1"/>
</dbReference>
<dbReference type="SMART" id="SM00862">
    <property type="entry name" value="Trans_reg_C"/>
    <property type="match status" value="1"/>
</dbReference>
<keyword evidence="1" id="KW-0597">Phosphoprotein</keyword>
<evidence type="ECO:0000256" key="6">
    <source>
        <dbReference type="PROSITE-ProRule" id="PRU01091"/>
    </source>
</evidence>
<gene>
    <name evidence="9" type="ORF">GCM10023322_40270</name>
</gene>
<dbReference type="CDD" id="cd00383">
    <property type="entry name" value="trans_reg_C"/>
    <property type="match status" value="1"/>
</dbReference>
<keyword evidence="3" id="KW-0805">Transcription regulation</keyword>
<dbReference type="InterPro" id="IPR001867">
    <property type="entry name" value="OmpR/PhoB-type_DNA-bd"/>
</dbReference>